<dbReference type="AlphaFoldDB" id="M4BHJ7"/>
<evidence type="ECO:0000313" key="3">
    <source>
        <dbReference type="Proteomes" id="UP000011713"/>
    </source>
</evidence>
<dbReference type="PANTHER" id="PTHR12121">
    <property type="entry name" value="CARBON CATABOLITE REPRESSOR PROTEIN 4"/>
    <property type="match status" value="1"/>
</dbReference>
<evidence type="ECO:0000259" key="1">
    <source>
        <dbReference type="Pfam" id="PF03372"/>
    </source>
</evidence>
<dbReference type="Proteomes" id="UP000011713">
    <property type="component" value="Unassembled WGS sequence"/>
</dbReference>
<dbReference type="SUPFAM" id="SSF56219">
    <property type="entry name" value="DNase I-like"/>
    <property type="match status" value="1"/>
</dbReference>
<evidence type="ECO:0000313" key="2">
    <source>
        <dbReference type="EnsemblProtists" id="HpaP805873"/>
    </source>
</evidence>
<dbReference type="InterPro" id="IPR050410">
    <property type="entry name" value="CCR4/nocturin_mRNA_transcr"/>
</dbReference>
<dbReference type="OMA" id="TCLQNAS"/>
<accession>M4BHJ7</accession>
<dbReference type="InParanoid" id="M4BHJ7"/>
<dbReference type="eggNOG" id="ENOG502QWGA">
    <property type="taxonomic scope" value="Eukaryota"/>
</dbReference>
<name>M4BHJ7_HYAAE</name>
<dbReference type="STRING" id="559515.M4BHJ7"/>
<sequence length="303" mass="33265">MHFASLLAASLVVFTFIGGYSSIHVAAASIVRVMSFNVRTSNANDPCPSGCWRERKERFGMLLNLHPADLIGTQEGTPEQIEHFQTVLGFSYVGLCAGECNANERNAIMYKPDRLQLLWSKTFALSDTPDVLPSNSWGHEYLRAAVVARFLDPQSQHVICMLNTHFDVSIGHDESAITVARLLYSNCQPQDDVFVTGDLNTVPETAAVQYLLGNVQLNGTFTQLPLYETLTAVGQGGFTFIGPAFDNNVNSAKIDYIFARKEKKTCLRSGKILTDLFGSYSVSDHAVLLSEFCLGDGCTDCVQ</sequence>
<organism evidence="2 3">
    <name type="scientific">Hyaloperonospora arabidopsidis (strain Emoy2)</name>
    <name type="common">Downy mildew agent</name>
    <name type="synonym">Peronospora arabidopsidis</name>
    <dbReference type="NCBI Taxonomy" id="559515"/>
    <lineage>
        <taxon>Eukaryota</taxon>
        <taxon>Sar</taxon>
        <taxon>Stramenopiles</taxon>
        <taxon>Oomycota</taxon>
        <taxon>Peronosporomycetes</taxon>
        <taxon>Peronosporales</taxon>
        <taxon>Peronosporaceae</taxon>
        <taxon>Hyaloperonospora</taxon>
    </lineage>
</organism>
<dbReference type="InterPro" id="IPR005135">
    <property type="entry name" value="Endo/exonuclease/phosphatase"/>
</dbReference>
<protein>
    <recommendedName>
        <fullName evidence="1">Endonuclease/exonuclease/phosphatase domain-containing protein</fullName>
    </recommendedName>
</protein>
<dbReference type="Gene3D" id="3.60.10.10">
    <property type="entry name" value="Endonuclease/exonuclease/phosphatase"/>
    <property type="match status" value="1"/>
</dbReference>
<dbReference type="EMBL" id="JH598261">
    <property type="status" value="NOT_ANNOTATED_CDS"/>
    <property type="molecule type" value="Genomic_DNA"/>
</dbReference>
<feature type="domain" description="Endonuclease/exonuclease/phosphatase" evidence="1">
    <location>
        <begin position="34"/>
        <end position="285"/>
    </location>
</feature>
<reference evidence="3" key="1">
    <citation type="journal article" date="2010" name="Science">
        <title>Signatures of adaptation to obligate biotrophy in the Hyaloperonospora arabidopsidis genome.</title>
        <authorList>
            <person name="Baxter L."/>
            <person name="Tripathy S."/>
            <person name="Ishaque N."/>
            <person name="Boot N."/>
            <person name="Cabral A."/>
            <person name="Kemen E."/>
            <person name="Thines M."/>
            <person name="Ah-Fong A."/>
            <person name="Anderson R."/>
            <person name="Badejoko W."/>
            <person name="Bittner-Eddy P."/>
            <person name="Boore J.L."/>
            <person name="Chibucos M.C."/>
            <person name="Coates M."/>
            <person name="Dehal P."/>
            <person name="Delehaunty K."/>
            <person name="Dong S."/>
            <person name="Downton P."/>
            <person name="Dumas B."/>
            <person name="Fabro G."/>
            <person name="Fronick C."/>
            <person name="Fuerstenberg S.I."/>
            <person name="Fulton L."/>
            <person name="Gaulin E."/>
            <person name="Govers F."/>
            <person name="Hughes L."/>
            <person name="Humphray S."/>
            <person name="Jiang R.H."/>
            <person name="Judelson H."/>
            <person name="Kamoun S."/>
            <person name="Kyung K."/>
            <person name="Meijer H."/>
            <person name="Minx P."/>
            <person name="Morris P."/>
            <person name="Nelson J."/>
            <person name="Phuntumart V."/>
            <person name="Qutob D."/>
            <person name="Rehmany A."/>
            <person name="Rougon-Cardoso A."/>
            <person name="Ryden P."/>
            <person name="Torto-Alalibo T."/>
            <person name="Studholme D."/>
            <person name="Wang Y."/>
            <person name="Win J."/>
            <person name="Wood J."/>
            <person name="Clifton S.W."/>
            <person name="Rogers J."/>
            <person name="Van den Ackerveken G."/>
            <person name="Jones J.D."/>
            <person name="McDowell J.M."/>
            <person name="Beynon J."/>
            <person name="Tyler B.M."/>
        </authorList>
    </citation>
    <scope>NUCLEOTIDE SEQUENCE [LARGE SCALE GENOMIC DNA]</scope>
    <source>
        <strain evidence="3">Emoy2</strain>
    </source>
</reference>
<reference evidence="2" key="2">
    <citation type="submission" date="2015-06" db="UniProtKB">
        <authorList>
            <consortium name="EnsemblProtists"/>
        </authorList>
    </citation>
    <scope>IDENTIFICATION</scope>
    <source>
        <strain evidence="2">Emoy2</strain>
    </source>
</reference>
<dbReference type="HOGENOM" id="CLU_030508_2_0_1"/>
<dbReference type="EnsemblProtists" id="HpaT805873">
    <property type="protein sequence ID" value="HpaP805873"/>
    <property type="gene ID" value="HpaG805873"/>
</dbReference>
<dbReference type="PANTHER" id="PTHR12121:SF36">
    <property type="entry name" value="ENDONUCLEASE_EXONUCLEASE_PHOSPHATASE DOMAIN-CONTAINING PROTEIN"/>
    <property type="match status" value="1"/>
</dbReference>
<dbReference type="InterPro" id="IPR036691">
    <property type="entry name" value="Endo/exonu/phosph_ase_sf"/>
</dbReference>
<dbReference type="GO" id="GO:0000175">
    <property type="term" value="F:3'-5'-RNA exonuclease activity"/>
    <property type="evidence" value="ECO:0007669"/>
    <property type="project" value="TreeGrafter"/>
</dbReference>
<proteinExistence type="predicted"/>
<dbReference type="Pfam" id="PF03372">
    <property type="entry name" value="Exo_endo_phos"/>
    <property type="match status" value="1"/>
</dbReference>
<keyword evidence="3" id="KW-1185">Reference proteome</keyword>
<dbReference type="VEuPathDB" id="FungiDB:HpaG805873"/>